<protein>
    <submittedName>
        <fullName evidence="1">Uncharacterized protein</fullName>
    </submittedName>
</protein>
<proteinExistence type="predicted"/>
<dbReference type="EMBL" id="BGPR01011459">
    <property type="protein sequence ID" value="GBN51432.1"/>
    <property type="molecule type" value="Genomic_DNA"/>
</dbReference>
<dbReference type="AlphaFoldDB" id="A0A4Y2PK00"/>
<reference evidence="1 2" key="1">
    <citation type="journal article" date="2019" name="Sci. Rep.">
        <title>Orb-weaving spider Araneus ventricosus genome elucidates the spidroin gene catalogue.</title>
        <authorList>
            <person name="Kono N."/>
            <person name="Nakamura H."/>
            <person name="Ohtoshi R."/>
            <person name="Moran D.A.P."/>
            <person name="Shinohara A."/>
            <person name="Yoshida Y."/>
            <person name="Fujiwara M."/>
            <person name="Mori M."/>
            <person name="Tomita M."/>
            <person name="Arakawa K."/>
        </authorList>
    </citation>
    <scope>NUCLEOTIDE SEQUENCE [LARGE SCALE GENOMIC DNA]</scope>
</reference>
<evidence type="ECO:0000313" key="1">
    <source>
        <dbReference type="EMBL" id="GBN51432.1"/>
    </source>
</evidence>
<accession>A0A4Y2PK00</accession>
<sequence>MVLKISGVPIEPPFSVFTMQSFTPVMIMDVWFCPSYCLEATGYHSPLCFKDLLWSIPYLSSGKPVRYLSPATASFKAKISALDFFRAQSVPRHPISQLTLPAFFHRLYAARPSHILPFCERAKMLLHDSDLNNITIQSSDFFCFSPWDIPQFSYLNPFSGFD</sequence>
<gene>
    <name evidence="1" type="ORF">AVEN_151277_1</name>
</gene>
<evidence type="ECO:0000313" key="2">
    <source>
        <dbReference type="Proteomes" id="UP000499080"/>
    </source>
</evidence>
<comment type="caution">
    <text evidence="1">The sequence shown here is derived from an EMBL/GenBank/DDBJ whole genome shotgun (WGS) entry which is preliminary data.</text>
</comment>
<organism evidence="1 2">
    <name type="scientific">Araneus ventricosus</name>
    <name type="common">Orbweaver spider</name>
    <name type="synonym">Epeira ventricosa</name>
    <dbReference type="NCBI Taxonomy" id="182803"/>
    <lineage>
        <taxon>Eukaryota</taxon>
        <taxon>Metazoa</taxon>
        <taxon>Ecdysozoa</taxon>
        <taxon>Arthropoda</taxon>
        <taxon>Chelicerata</taxon>
        <taxon>Arachnida</taxon>
        <taxon>Araneae</taxon>
        <taxon>Araneomorphae</taxon>
        <taxon>Entelegynae</taxon>
        <taxon>Araneoidea</taxon>
        <taxon>Araneidae</taxon>
        <taxon>Araneus</taxon>
    </lineage>
</organism>
<name>A0A4Y2PK00_ARAVE</name>
<keyword evidence="2" id="KW-1185">Reference proteome</keyword>
<dbReference type="Proteomes" id="UP000499080">
    <property type="component" value="Unassembled WGS sequence"/>
</dbReference>